<dbReference type="PROSITE" id="PS51257">
    <property type="entry name" value="PROKAR_LIPOPROTEIN"/>
    <property type="match status" value="1"/>
</dbReference>
<gene>
    <name evidence="2" type="ORF">F4561_003008</name>
</gene>
<organism evidence="2 3">
    <name type="scientific">Lipingzhangella halophila</name>
    <dbReference type="NCBI Taxonomy" id="1783352"/>
    <lineage>
        <taxon>Bacteria</taxon>
        <taxon>Bacillati</taxon>
        <taxon>Actinomycetota</taxon>
        <taxon>Actinomycetes</taxon>
        <taxon>Streptosporangiales</taxon>
        <taxon>Nocardiopsidaceae</taxon>
        <taxon>Lipingzhangella</taxon>
    </lineage>
</organism>
<feature type="chain" id="PRO_5038711039" evidence="1">
    <location>
        <begin position="28"/>
        <end position="44"/>
    </location>
</feature>
<accession>A0A7W7W374</accession>
<keyword evidence="1" id="KW-0732">Signal</keyword>
<name>A0A7W7W374_9ACTN</name>
<dbReference type="AlphaFoldDB" id="A0A7W7W374"/>
<dbReference type="EMBL" id="JACHJT010000001">
    <property type="protein sequence ID" value="MBB4932188.1"/>
    <property type="molecule type" value="Genomic_DNA"/>
</dbReference>
<proteinExistence type="predicted"/>
<evidence type="ECO:0000256" key="1">
    <source>
        <dbReference type="SAM" id="SignalP"/>
    </source>
</evidence>
<dbReference type="RefSeq" id="WP_281384094.1">
    <property type="nucleotide sequence ID" value="NZ_JACHJT010000001.1"/>
</dbReference>
<evidence type="ECO:0000313" key="2">
    <source>
        <dbReference type="EMBL" id="MBB4932188.1"/>
    </source>
</evidence>
<feature type="signal peptide" evidence="1">
    <location>
        <begin position="1"/>
        <end position="27"/>
    </location>
</feature>
<protein>
    <submittedName>
        <fullName evidence="2">Uncharacterized protein</fullName>
    </submittedName>
</protein>
<sequence>MPGTARAFLGRAVAAVCAVFLVFGAAACEDTGTDEPASEDGGGY</sequence>
<reference evidence="2 3" key="1">
    <citation type="submission" date="2020-08" db="EMBL/GenBank/DDBJ databases">
        <title>Sequencing the genomes of 1000 actinobacteria strains.</title>
        <authorList>
            <person name="Klenk H.-P."/>
        </authorList>
    </citation>
    <scope>NUCLEOTIDE SEQUENCE [LARGE SCALE GENOMIC DNA]</scope>
    <source>
        <strain evidence="2 3">DSM 102030</strain>
    </source>
</reference>
<evidence type="ECO:0000313" key="3">
    <source>
        <dbReference type="Proteomes" id="UP000523007"/>
    </source>
</evidence>
<dbReference type="Proteomes" id="UP000523007">
    <property type="component" value="Unassembled WGS sequence"/>
</dbReference>
<keyword evidence="3" id="KW-1185">Reference proteome</keyword>
<comment type="caution">
    <text evidence="2">The sequence shown here is derived from an EMBL/GenBank/DDBJ whole genome shotgun (WGS) entry which is preliminary data.</text>
</comment>